<protein>
    <submittedName>
        <fullName evidence="2">Uncharacterized protein</fullName>
    </submittedName>
</protein>
<accession>A0AAV2SCQ0</accession>
<dbReference type="Proteomes" id="UP001497623">
    <property type="component" value="Unassembled WGS sequence"/>
</dbReference>
<feature type="compositionally biased region" description="Low complexity" evidence="1">
    <location>
        <begin position="44"/>
        <end position="60"/>
    </location>
</feature>
<feature type="non-terminal residue" evidence="2">
    <location>
        <position position="120"/>
    </location>
</feature>
<gene>
    <name evidence="2" type="ORF">MNOR_LOCUS35961</name>
</gene>
<dbReference type="AlphaFoldDB" id="A0AAV2SCQ0"/>
<evidence type="ECO:0000313" key="2">
    <source>
        <dbReference type="EMBL" id="CAL4185559.1"/>
    </source>
</evidence>
<comment type="caution">
    <text evidence="2">The sequence shown here is derived from an EMBL/GenBank/DDBJ whole genome shotgun (WGS) entry which is preliminary data.</text>
</comment>
<organism evidence="2 3">
    <name type="scientific">Meganyctiphanes norvegica</name>
    <name type="common">Northern krill</name>
    <name type="synonym">Thysanopoda norvegica</name>
    <dbReference type="NCBI Taxonomy" id="48144"/>
    <lineage>
        <taxon>Eukaryota</taxon>
        <taxon>Metazoa</taxon>
        <taxon>Ecdysozoa</taxon>
        <taxon>Arthropoda</taxon>
        <taxon>Crustacea</taxon>
        <taxon>Multicrustacea</taxon>
        <taxon>Malacostraca</taxon>
        <taxon>Eumalacostraca</taxon>
        <taxon>Eucarida</taxon>
        <taxon>Euphausiacea</taxon>
        <taxon>Euphausiidae</taxon>
        <taxon>Meganyctiphanes</taxon>
    </lineage>
</organism>
<keyword evidence="3" id="KW-1185">Reference proteome</keyword>
<proteinExistence type="predicted"/>
<reference evidence="2 3" key="1">
    <citation type="submission" date="2024-05" db="EMBL/GenBank/DDBJ databases">
        <authorList>
            <person name="Wallberg A."/>
        </authorList>
    </citation>
    <scope>NUCLEOTIDE SEQUENCE [LARGE SCALE GENOMIC DNA]</scope>
</reference>
<name>A0AAV2SCQ0_MEGNR</name>
<sequence>MAEQGIYPALKARKLNTHNTIQGTTKNSYKEQAPISKHTPPTHPITQQTTSNSIQNTQTQLIPHQAPDISEQATLSVNPSPVDNSLDEKLKKALLANRSGFFRLYKMKHLVKDTENLTLN</sequence>
<evidence type="ECO:0000313" key="3">
    <source>
        <dbReference type="Proteomes" id="UP001497623"/>
    </source>
</evidence>
<dbReference type="EMBL" id="CAXKWB010062641">
    <property type="protein sequence ID" value="CAL4185559.1"/>
    <property type="molecule type" value="Genomic_DNA"/>
</dbReference>
<evidence type="ECO:0000256" key="1">
    <source>
        <dbReference type="SAM" id="MobiDB-lite"/>
    </source>
</evidence>
<feature type="region of interest" description="Disordered" evidence="1">
    <location>
        <begin position="19"/>
        <end position="60"/>
    </location>
</feature>